<dbReference type="OrthoDB" id="9814991at2"/>
<organism evidence="1 2">
    <name type="scientific">Lachnoanaerobaculum umeaense</name>
    <dbReference type="NCBI Taxonomy" id="617123"/>
    <lineage>
        <taxon>Bacteria</taxon>
        <taxon>Bacillati</taxon>
        <taxon>Bacillota</taxon>
        <taxon>Clostridia</taxon>
        <taxon>Lachnospirales</taxon>
        <taxon>Lachnospiraceae</taxon>
        <taxon>Lachnoanaerobaculum</taxon>
    </lineage>
</organism>
<dbReference type="Proteomes" id="UP000265562">
    <property type="component" value="Chromosome"/>
</dbReference>
<evidence type="ECO:0000313" key="1">
    <source>
        <dbReference type="EMBL" id="AYA98919.1"/>
    </source>
</evidence>
<accession>A0A385PZB3</accession>
<keyword evidence="2" id="KW-1185">Reference proteome</keyword>
<dbReference type="InterPro" id="IPR006938">
    <property type="entry name" value="DUF624"/>
</dbReference>
<protein>
    <submittedName>
        <fullName evidence="1">DUF624 domain-containing protein</fullName>
    </submittedName>
</protein>
<dbReference type="Pfam" id="PF04854">
    <property type="entry name" value="DUF624"/>
    <property type="match status" value="1"/>
</dbReference>
<proteinExistence type="predicted"/>
<gene>
    <name evidence="1" type="ORF">D4A81_02630</name>
</gene>
<sequence>MGGLFNYDNPIWRFVGRIWDLFILNILWIVCSIPIVTFGASTTAMYYCTLKIARDRDSGGIFSMFFHSFKDNILQSTIIWVIMAIIGGILFFDIRFFSVYAPINNTVIKMIVFTITCFLIMLWMFIFLYVFPIQAKFINPIKQTFKLALFMSVKHLVRTVIMLAGSIMILVAVYFLIIRMPGVMSMLVLILGSGISLFQASQFNMIFDTYISNDNE</sequence>
<dbReference type="EMBL" id="CP032364">
    <property type="protein sequence ID" value="AYA98919.1"/>
    <property type="molecule type" value="Genomic_DNA"/>
</dbReference>
<dbReference type="RefSeq" id="WP_111525748.1">
    <property type="nucleotide sequence ID" value="NZ_CP032364.1"/>
</dbReference>
<evidence type="ECO:0000313" key="2">
    <source>
        <dbReference type="Proteomes" id="UP000265562"/>
    </source>
</evidence>
<dbReference type="AlphaFoldDB" id="A0A385PZB3"/>
<dbReference type="KEGG" id="lua:D4A81_02630"/>
<name>A0A385PZB3_9FIRM</name>
<reference evidence="1 2" key="1">
    <citation type="submission" date="2018-09" db="EMBL/GenBank/DDBJ databases">
        <title>Genome sequencing of Lachnoanaerobaculum umeaense DSM 23576.</title>
        <authorList>
            <person name="Kook J.-K."/>
            <person name="Park S.-N."/>
            <person name="Lim Y.K."/>
        </authorList>
    </citation>
    <scope>NUCLEOTIDE SEQUENCE [LARGE SCALE GENOMIC DNA]</scope>
    <source>
        <strain evidence="2">DSM 23576 \ CCUG 58757</strain>
    </source>
</reference>